<evidence type="ECO:0000256" key="1">
    <source>
        <dbReference type="SAM" id="MobiDB-lite"/>
    </source>
</evidence>
<dbReference type="AlphaFoldDB" id="A0A564Z1W0"/>
<feature type="compositionally biased region" description="Basic and acidic residues" evidence="1">
    <location>
        <begin position="1"/>
        <end position="12"/>
    </location>
</feature>
<proteinExistence type="predicted"/>
<reference evidence="2 3" key="1">
    <citation type="submission" date="2019-07" db="EMBL/GenBank/DDBJ databases">
        <authorList>
            <person name="Jastrzebski P J."/>
            <person name="Paukszto L."/>
            <person name="Jastrzebski P J."/>
        </authorList>
    </citation>
    <scope>NUCLEOTIDE SEQUENCE [LARGE SCALE GENOMIC DNA]</scope>
    <source>
        <strain evidence="2 3">WMS-il1</strain>
    </source>
</reference>
<evidence type="ECO:0000313" key="2">
    <source>
        <dbReference type="EMBL" id="VUZ52814.1"/>
    </source>
</evidence>
<dbReference type="Proteomes" id="UP000321570">
    <property type="component" value="Unassembled WGS sequence"/>
</dbReference>
<sequence length="98" mass="11333">MTFLRKSKESDTRLPTSDPTTVDTGNWTNDFDSDEESKISHNNDATQPKNNSKKDDQWRTHPISVFADKYRGENPEDRKLPLKVRYASILFTLNSTLE</sequence>
<feature type="compositionally biased region" description="Polar residues" evidence="1">
    <location>
        <begin position="13"/>
        <end position="30"/>
    </location>
</feature>
<protein>
    <submittedName>
        <fullName evidence="2">Uncharacterized protein</fullName>
    </submittedName>
</protein>
<evidence type="ECO:0000313" key="3">
    <source>
        <dbReference type="Proteomes" id="UP000321570"/>
    </source>
</evidence>
<accession>A0A564Z1W0</accession>
<feature type="non-terminal residue" evidence="2">
    <location>
        <position position="98"/>
    </location>
</feature>
<keyword evidence="3" id="KW-1185">Reference proteome</keyword>
<dbReference type="EMBL" id="CABIJS010000532">
    <property type="protein sequence ID" value="VUZ52814.1"/>
    <property type="molecule type" value="Genomic_DNA"/>
</dbReference>
<gene>
    <name evidence="2" type="ORF">WMSIL1_LOCUS11252</name>
</gene>
<organism evidence="2 3">
    <name type="scientific">Hymenolepis diminuta</name>
    <name type="common">Rat tapeworm</name>
    <dbReference type="NCBI Taxonomy" id="6216"/>
    <lineage>
        <taxon>Eukaryota</taxon>
        <taxon>Metazoa</taxon>
        <taxon>Spiralia</taxon>
        <taxon>Lophotrochozoa</taxon>
        <taxon>Platyhelminthes</taxon>
        <taxon>Cestoda</taxon>
        <taxon>Eucestoda</taxon>
        <taxon>Cyclophyllidea</taxon>
        <taxon>Hymenolepididae</taxon>
        <taxon>Hymenolepis</taxon>
    </lineage>
</organism>
<name>A0A564Z1W0_HYMDI</name>
<feature type="region of interest" description="Disordered" evidence="1">
    <location>
        <begin position="1"/>
        <end position="60"/>
    </location>
</feature>